<dbReference type="InterPro" id="IPR035253">
    <property type="entry name" value="Lipoprotein_22_bac"/>
</dbReference>
<dbReference type="RefSeq" id="WP_003136901.1">
    <property type="nucleotide sequence ID" value="NZ_AMQS01000051.1"/>
</dbReference>
<comment type="caution">
    <text evidence="1">The sequence shown here is derived from an EMBL/GenBank/DDBJ whole genome shotgun (WGS) entry which is preliminary data.</text>
</comment>
<dbReference type="eggNOG" id="ENOG50349D7">
    <property type="taxonomic scope" value="Bacteria"/>
</dbReference>
<dbReference type="Pfam" id="PF17294">
    <property type="entry name" value="Lipoprotein_22"/>
    <property type="match status" value="1"/>
</dbReference>
<dbReference type="Gene3D" id="2.40.40.60">
    <property type="match status" value="1"/>
</dbReference>
<name>K2PFZ6_9LACT</name>
<protein>
    <submittedName>
        <fullName evidence="1">Uncharacterized protein</fullName>
    </submittedName>
</protein>
<proteinExistence type="predicted"/>
<sequence>MKKAFWLIPALVIFIAGGYFTVSKVIEVFHQPVHGIILYSRDKSNLNQGLKENQSSVKNHIDIEGKYIEKTDTLVLNTNSAKKLIKAKAVNKVSKKNDEYTFKHIQSLSKTPSLWTADSTIKNISDEKGQGFTAEINEYVVLGESSITKKTLILDEKDFQRFQAPTEYLSVIEEKRDAAYALTHYKFDRSQIFNFDQK</sequence>
<dbReference type="PATRIC" id="fig|1231377.3.peg.2219"/>
<organism evidence="1 2">
    <name type="scientific">Lactococcus garvieae DCC43</name>
    <dbReference type="NCBI Taxonomy" id="1231377"/>
    <lineage>
        <taxon>Bacteria</taxon>
        <taxon>Bacillati</taxon>
        <taxon>Bacillota</taxon>
        <taxon>Bacilli</taxon>
        <taxon>Lactobacillales</taxon>
        <taxon>Streptococcaceae</taxon>
        <taxon>Lactococcus</taxon>
    </lineage>
</organism>
<gene>
    <name evidence="1" type="ORF">C426_2240</name>
</gene>
<dbReference type="AlphaFoldDB" id="K2PFZ6"/>
<evidence type="ECO:0000313" key="1">
    <source>
        <dbReference type="EMBL" id="EKF50400.1"/>
    </source>
</evidence>
<accession>K2PFZ6</accession>
<reference evidence="1 2" key="1">
    <citation type="journal article" date="2012" name="J. Bacteriol.">
        <title>Genome Sequence of the Bacteriocin-Producing Strain Lactococcus garvieae DCC43.</title>
        <authorList>
            <person name="Gabrielsen C."/>
            <person name="Brede D.A."/>
            <person name="Hernandez P.E."/>
            <person name="Nes I.F."/>
            <person name="Diep D.B."/>
        </authorList>
    </citation>
    <scope>NUCLEOTIDE SEQUENCE [LARGE SCALE GENOMIC DNA]</scope>
    <source>
        <strain evidence="1 2">DCC43</strain>
    </source>
</reference>
<dbReference type="Proteomes" id="UP000006787">
    <property type="component" value="Unassembled WGS sequence"/>
</dbReference>
<dbReference type="EMBL" id="AMQS01000051">
    <property type="protein sequence ID" value="EKF50400.1"/>
    <property type="molecule type" value="Genomic_DNA"/>
</dbReference>
<evidence type="ECO:0000313" key="2">
    <source>
        <dbReference type="Proteomes" id="UP000006787"/>
    </source>
</evidence>